<evidence type="ECO:0000256" key="10">
    <source>
        <dbReference type="ARBA" id="ARBA00022801"/>
    </source>
</evidence>
<accession>A0A8H4RRP5</accession>
<sequence>MSTASKKRKLGDGATKFYGVRAGKTPGVYTTWADCQENITGFKGAQYKSFPSKKEAEDFVAGKVVAGSKSEDKFYGVAVGHKTGVYEEWTEVQVQIKDVKGPKYKKFATRAEAEEFVKSGGKVAKKAAPAKSSQEDKGEPSAKKARKSSSKSEVLKIWTDGSSRGNGRAGALAGVGVFFGHGDSRNVSETLGGSPQTNQRAELTAIQRALEAVPADQTVEIITDSNYGINCSTVWYQNWQRNDWRTSEGGPVLNKDLVVAIRELIVKRDAKGAQTEFTWIKGHANDPGNIAADALAVAGSRMPRSS</sequence>
<evidence type="ECO:0000256" key="7">
    <source>
        <dbReference type="ARBA" id="ARBA00022722"/>
    </source>
</evidence>
<proteinExistence type="inferred from homology"/>
<dbReference type="FunFam" id="3.30.420.10:FF:000090">
    <property type="entry name" value="Ribonuclease H"/>
    <property type="match status" value="1"/>
</dbReference>
<dbReference type="FunFam" id="3.40.970.10:FF:000001">
    <property type="entry name" value="Ribonuclease H1"/>
    <property type="match status" value="1"/>
</dbReference>
<feature type="compositionally biased region" description="Low complexity" evidence="13">
    <location>
        <begin position="118"/>
        <end position="132"/>
    </location>
</feature>
<dbReference type="SUPFAM" id="SSF55658">
    <property type="entry name" value="L9 N-domain-like"/>
    <property type="match status" value="2"/>
</dbReference>
<dbReference type="OrthoDB" id="407198at2759"/>
<dbReference type="FunFam" id="3.40.970.10:FF:000002">
    <property type="entry name" value="Ribonuclease H"/>
    <property type="match status" value="1"/>
</dbReference>
<evidence type="ECO:0000313" key="16">
    <source>
        <dbReference type="Proteomes" id="UP000566819"/>
    </source>
</evidence>
<dbReference type="Pfam" id="PF00075">
    <property type="entry name" value="RNase_H"/>
    <property type="match status" value="1"/>
</dbReference>
<comment type="caution">
    <text evidence="15">The sequence shown here is derived from an EMBL/GenBank/DDBJ whole genome shotgun (WGS) entry which is preliminary data.</text>
</comment>
<dbReference type="AlphaFoldDB" id="A0A8H4RRP5"/>
<dbReference type="CDD" id="cd09280">
    <property type="entry name" value="RNase_HI_eukaryote_like"/>
    <property type="match status" value="1"/>
</dbReference>
<evidence type="ECO:0000256" key="6">
    <source>
        <dbReference type="ARBA" id="ARBA00017721"/>
    </source>
</evidence>
<dbReference type="PROSITE" id="PS50879">
    <property type="entry name" value="RNASE_H_1"/>
    <property type="match status" value="1"/>
</dbReference>
<dbReference type="InterPro" id="IPR050092">
    <property type="entry name" value="RNase_H"/>
</dbReference>
<comment type="similarity">
    <text evidence="4 12">Belongs to the RNase H family.</text>
</comment>
<dbReference type="InterPro" id="IPR002156">
    <property type="entry name" value="RNaseH_domain"/>
</dbReference>
<dbReference type="GO" id="GO:0004523">
    <property type="term" value="F:RNA-DNA hybrid ribonuclease activity"/>
    <property type="evidence" value="ECO:0007669"/>
    <property type="project" value="UniProtKB-UniRule"/>
</dbReference>
<organism evidence="15 16">
    <name type="scientific">Cudoniella acicularis</name>
    <dbReference type="NCBI Taxonomy" id="354080"/>
    <lineage>
        <taxon>Eukaryota</taxon>
        <taxon>Fungi</taxon>
        <taxon>Dikarya</taxon>
        <taxon>Ascomycota</taxon>
        <taxon>Pezizomycotina</taxon>
        <taxon>Leotiomycetes</taxon>
        <taxon>Helotiales</taxon>
        <taxon>Tricladiaceae</taxon>
        <taxon>Cudoniella</taxon>
    </lineage>
</organism>
<dbReference type="EC" id="3.1.26.4" evidence="5 12"/>
<dbReference type="EMBL" id="JAAMPI010000275">
    <property type="protein sequence ID" value="KAF4633262.1"/>
    <property type="molecule type" value="Genomic_DNA"/>
</dbReference>
<dbReference type="InterPro" id="IPR017067">
    <property type="entry name" value="RNase_H1_euk"/>
</dbReference>
<dbReference type="PANTHER" id="PTHR10642">
    <property type="entry name" value="RIBONUCLEASE H1"/>
    <property type="match status" value="1"/>
</dbReference>
<dbReference type="GO" id="GO:0003676">
    <property type="term" value="F:nucleic acid binding"/>
    <property type="evidence" value="ECO:0007669"/>
    <property type="project" value="UniProtKB-UniRule"/>
</dbReference>
<evidence type="ECO:0000256" key="8">
    <source>
        <dbReference type="ARBA" id="ARBA00022723"/>
    </source>
</evidence>
<dbReference type="InterPro" id="IPR009027">
    <property type="entry name" value="Ribosomal_bL9/RNase_H1_N"/>
</dbReference>
<feature type="region of interest" description="Disordered" evidence="13">
    <location>
        <begin position="118"/>
        <end position="150"/>
    </location>
</feature>
<dbReference type="SUPFAM" id="SSF53098">
    <property type="entry name" value="Ribonuclease H-like"/>
    <property type="match status" value="1"/>
</dbReference>
<keyword evidence="16" id="KW-1185">Reference proteome</keyword>
<dbReference type="InterPro" id="IPR011320">
    <property type="entry name" value="RNase_H1_N"/>
</dbReference>
<evidence type="ECO:0000256" key="12">
    <source>
        <dbReference type="PIRNR" id="PIRNR036852"/>
    </source>
</evidence>
<evidence type="ECO:0000313" key="15">
    <source>
        <dbReference type="EMBL" id="KAF4633262.1"/>
    </source>
</evidence>
<comment type="catalytic activity">
    <reaction evidence="1 12">
        <text>Endonucleolytic cleavage to 5'-phosphomonoester.</text>
        <dbReference type="EC" id="3.1.26.4"/>
    </reaction>
</comment>
<evidence type="ECO:0000256" key="9">
    <source>
        <dbReference type="ARBA" id="ARBA00022759"/>
    </source>
</evidence>
<gene>
    <name evidence="15" type="ORF">G7Y89_g4857</name>
</gene>
<evidence type="ECO:0000256" key="4">
    <source>
        <dbReference type="ARBA" id="ARBA00005300"/>
    </source>
</evidence>
<evidence type="ECO:0000256" key="1">
    <source>
        <dbReference type="ARBA" id="ARBA00000077"/>
    </source>
</evidence>
<comment type="function">
    <text evidence="3 12">Endonuclease that specifically degrades the RNA of RNA-DNA hybrids.</text>
</comment>
<dbReference type="GO" id="GO:0043137">
    <property type="term" value="P:DNA replication, removal of RNA primer"/>
    <property type="evidence" value="ECO:0007669"/>
    <property type="project" value="TreeGrafter"/>
</dbReference>
<dbReference type="Gene3D" id="3.40.970.10">
    <property type="entry name" value="Ribonuclease H1, N-terminal domain"/>
    <property type="match status" value="2"/>
</dbReference>
<keyword evidence="7 12" id="KW-0540">Nuclease</keyword>
<comment type="cofactor">
    <cofactor evidence="2 12">
        <name>Mg(2+)</name>
        <dbReference type="ChEBI" id="CHEBI:18420"/>
    </cofactor>
</comment>
<evidence type="ECO:0000256" key="3">
    <source>
        <dbReference type="ARBA" id="ARBA00004065"/>
    </source>
</evidence>
<dbReference type="PANTHER" id="PTHR10642:SF26">
    <property type="entry name" value="RIBONUCLEASE H1"/>
    <property type="match status" value="1"/>
</dbReference>
<evidence type="ECO:0000259" key="14">
    <source>
        <dbReference type="PROSITE" id="PS50879"/>
    </source>
</evidence>
<dbReference type="Pfam" id="PF01693">
    <property type="entry name" value="Cauli_VI"/>
    <property type="match status" value="2"/>
</dbReference>
<keyword evidence="11 12" id="KW-0460">Magnesium</keyword>
<keyword evidence="9 12" id="KW-0255">Endonuclease</keyword>
<name>A0A8H4RRP5_9HELO</name>
<dbReference type="Proteomes" id="UP000566819">
    <property type="component" value="Unassembled WGS sequence"/>
</dbReference>
<dbReference type="InterPro" id="IPR012337">
    <property type="entry name" value="RNaseH-like_sf"/>
</dbReference>
<evidence type="ECO:0000256" key="11">
    <source>
        <dbReference type="ARBA" id="ARBA00022842"/>
    </source>
</evidence>
<evidence type="ECO:0000256" key="2">
    <source>
        <dbReference type="ARBA" id="ARBA00001946"/>
    </source>
</evidence>
<keyword evidence="8 12" id="KW-0479">Metal-binding</keyword>
<protein>
    <recommendedName>
        <fullName evidence="6 12">Ribonuclease H</fullName>
        <shortName evidence="12">RNase H</shortName>
        <ecNumber evidence="5 12">3.1.26.4</ecNumber>
    </recommendedName>
</protein>
<dbReference type="InterPro" id="IPR036397">
    <property type="entry name" value="RNaseH_sf"/>
</dbReference>
<dbReference type="GO" id="GO:0000287">
    <property type="term" value="F:magnesium ion binding"/>
    <property type="evidence" value="ECO:0007669"/>
    <property type="project" value="UniProtKB-UniRule"/>
</dbReference>
<evidence type="ECO:0000256" key="5">
    <source>
        <dbReference type="ARBA" id="ARBA00012180"/>
    </source>
</evidence>
<reference evidence="15 16" key="1">
    <citation type="submission" date="2020-03" db="EMBL/GenBank/DDBJ databases">
        <title>Draft Genome Sequence of Cudoniella acicularis.</title>
        <authorList>
            <person name="Buettner E."/>
            <person name="Kellner H."/>
        </authorList>
    </citation>
    <scope>NUCLEOTIDE SEQUENCE [LARGE SCALE GENOMIC DNA]</scope>
    <source>
        <strain evidence="15 16">DSM 108380</strain>
    </source>
</reference>
<dbReference type="Gene3D" id="3.30.420.10">
    <property type="entry name" value="Ribonuclease H-like superfamily/Ribonuclease H"/>
    <property type="match status" value="1"/>
</dbReference>
<dbReference type="InterPro" id="IPR037056">
    <property type="entry name" value="RNase_H1_N_sf"/>
</dbReference>
<evidence type="ECO:0000256" key="13">
    <source>
        <dbReference type="SAM" id="MobiDB-lite"/>
    </source>
</evidence>
<keyword evidence="10 12" id="KW-0378">Hydrolase</keyword>
<feature type="compositionally biased region" description="Basic and acidic residues" evidence="13">
    <location>
        <begin position="133"/>
        <end position="142"/>
    </location>
</feature>
<dbReference type="PIRSF" id="PIRSF036852">
    <property type="entry name" value="Ribonuclease_H1_euk"/>
    <property type="match status" value="1"/>
</dbReference>
<feature type="domain" description="RNase H type-1" evidence="14">
    <location>
        <begin position="151"/>
        <end position="301"/>
    </location>
</feature>